<evidence type="ECO:0000313" key="11">
    <source>
        <dbReference type="Proteomes" id="UP001500943"/>
    </source>
</evidence>
<gene>
    <name evidence="10" type="ORF">GCM10009655_09790</name>
</gene>
<dbReference type="CDD" id="cd09597">
    <property type="entry name" value="M4_TLP"/>
    <property type="match status" value="1"/>
</dbReference>
<evidence type="ECO:0000256" key="6">
    <source>
        <dbReference type="ARBA" id="ARBA00023049"/>
    </source>
</evidence>
<evidence type="ECO:0000256" key="5">
    <source>
        <dbReference type="ARBA" id="ARBA00022833"/>
    </source>
</evidence>
<dbReference type="EMBL" id="BAAAKW010000017">
    <property type="protein sequence ID" value="GAA1212554.1"/>
    <property type="molecule type" value="Genomic_DNA"/>
</dbReference>
<dbReference type="InterPro" id="IPR001570">
    <property type="entry name" value="Peptidase_M4_C_domain"/>
</dbReference>
<keyword evidence="7" id="KW-0964">Secreted</keyword>
<dbReference type="PRINTS" id="PR00730">
    <property type="entry name" value="THERMOLYSIN"/>
</dbReference>
<evidence type="ECO:0000259" key="9">
    <source>
        <dbReference type="Pfam" id="PF02868"/>
    </source>
</evidence>
<reference evidence="10 11" key="1">
    <citation type="journal article" date="2019" name="Int. J. Syst. Evol. Microbiol.">
        <title>The Global Catalogue of Microorganisms (GCM) 10K type strain sequencing project: providing services to taxonomists for standard genome sequencing and annotation.</title>
        <authorList>
            <consortium name="The Broad Institute Genomics Platform"/>
            <consortium name="The Broad Institute Genome Sequencing Center for Infectious Disease"/>
            <person name="Wu L."/>
            <person name="Ma J."/>
        </authorList>
    </citation>
    <scope>NUCLEOTIDE SEQUENCE [LARGE SCALE GENOMIC DNA]</scope>
    <source>
        <strain evidence="10 11">JCM 12762</strain>
    </source>
</reference>
<protein>
    <recommendedName>
        <fullName evidence="7">Neutral metalloproteinase</fullName>
        <ecNumber evidence="7">3.4.24.-</ecNumber>
    </recommendedName>
</protein>
<keyword evidence="5 7" id="KW-0862">Zinc</keyword>
<dbReference type="Pfam" id="PF01447">
    <property type="entry name" value="Peptidase_M4"/>
    <property type="match status" value="1"/>
</dbReference>
<keyword evidence="4 7" id="KW-0378">Hydrolase</keyword>
<dbReference type="InterPro" id="IPR027268">
    <property type="entry name" value="Peptidase_M4/M1_CTD_sf"/>
</dbReference>
<evidence type="ECO:0000313" key="10">
    <source>
        <dbReference type="EMBL" id="GAA1212554.1"/>
    </source>
</evidence>
<dbReference type="PANTHER" id="PTHR43579">
    <property type="match status" value="1"/>
</dbReference>
<proteinExistence type="inferred from homology"/>
<feature type="domain" description="Peptidase M4" evidence="8">
    <location>
        <begin position="41"/>
        <end position="123"/>
    </location>
</feature>
<name>A0ABN1VJV7_9MICO</name>
<evidence type="ECO:0000259" key="8">
    <source>
        <dbReference type="Pfam" id="PF01447"/>
    </source>
</evidence>
<organism evidence="10 11">
    <name type="scientific">Rhodoglobus aureus</name>
    <dbReference type="NCBI Taxonomy" id="191497"/>
    <lineage>
        <taxon>Bacteria</taxon>
        <taxon>Bacillati</taxon>
        <taxon>Actinomycetota</taxon>
        <taxon>Actinomycetes</taxon>
        <taxon>Micrococcales</taxon>
        <taxon>Microbacteriaceae</taxon>
        <taxon>Rhodoglobus</taxon>
    </lineage>
</organism>
<dbReference type="SUPFAM" id="SSF55486">
    <property type="entry name" value="Metalloproteases ('zincins'), catalytic domain"/>
    <property type="match status" value="1"/>
</dbReference>
<keyword evidence="6 7" id="KW-0482">Metalloprotease</keyword>
<sequence length="299" mass="32119">MRHDQPAVRGTVSRSIYDAQNTETLPGILVRAEGAADTGDVSVSEAYDGLGSTFALFWEVFGRDSINDHSASLNATVHYGTLYDNAFWDGQRMVFGDGDGEIFDGFTRSLSVIGHELAHGVTEYTAGLIYQGQSGALNEHVSDVFGALVEQYTLGQHAAEASWLIGEGIFTDEVEGNALRSLKEPGTAYDDDVLGKDPQPDHLDGYVETLDDNGGVHLNSGIPNRAFWSVADTLGGFAWEQAGMIWYDTLTGGLLPPRSDFSRFAAATVESSITRFGADSPEHHAVLAGWALVGINVAR</sequence>
<comment type="function">
    <text evidence="7">Extracellular zinc metalloprotease.</text>
</comment>
<keyword evidence="3" id="KW-0479">Metal-binding</keyword>
<dbReference type="Gene3D" id="1.10.390.10">
    <property type="entry name" value="Neutral Protease Domain 2"/>
    <property type="match status" value="1"/>
</dbReference>
<dbReference type="Gene3D" id="3.10.170.10">
    <property type="match status" value="1"/>
</dbReference>
<comment type="similarity">
    <text evidence="1 7">Belongs to the peptidase M4 family.</text>
</comment>
<keyword evidence="11" id="KW-1185">Reference proteome</keyword>
<feature type="domain" description="Peptidase M4 C-terminal" evidence="9">
    <location>
        <begin position="126"/>
        <end position="295"/>
    </location>
</feature>
<evidence type="ECO:0000256" key="1">
    <source>
        <dbReference type="ARBA" id="ARBA00009388"/>
    </source>
</evidence>
<dbReference type="Pfam" id="PF02868">
    <property type="entry name" value="Peptidase_M4_C"/>
    <property type="match status" value="1"/>
</dbReference>
<comment type="cofactor">
    <cofactor evidence="7">
        <name>Zn(2+)</name>
        <dbReference type="ChEBI" id="CHEBI:29105"/>
    </cofactor>
</comment>
<dbReference type="InterPro" id="IPR052759">
    <property type="entry name" value="Metalloprotease_M4"/>
</dbReference>
<keyword evidence="2 7" id="KW-0645">Protease</keyword>
<dbReference type="InterPro" id="IPR023612">
    <property type="entry name" value="Peptidase_M4"/>
</dbReference>
<evidence type="ECO:0000256" key="3">
    <source>
        <dbReference type="ARBA" id="ARBA00022723"/>
    </source>
</evidence>
<dbReference type="PANTHER" id="PTHR43579:SF1">
    <property type="entry name" value="NEUTRAL METALLOPROTEINASE"/>
    <property type="match status" value="1"/>
</dbReference>
<dbReference type="InterPro" id="IPR013856">
    <property type="entry name" value="Peptidase_M4_domain"/>
</dbReference>
<dbReference type="Proteomes" id="UP001500943">
    <property type="component" value="Unassembled WGS sequence"/>
</dbReference>
<comment type="caution">
    <text evidence="10">The sequence shown here is derived from an EMBL/GenBank/DDBJ whole genome shotgun (WGS) entry which is preliminary data.</text>
</comment>
<dbReference type="EC" id="3.4.24.-" evidence="7"/>
<comment type="subcellular location">
    <subcellularLocation>
        <location evidence="7">Secreted</location>
    </subcellularLocation>
</comment>
<accession>A0ABN1VJV7</accession>
<evidence type="ECO:0000256" key="4">
    <source>
        <dbReference type="ARBA" id="ARBA00022801"/>
    </source>
</evidence>
<evidence type="ECO:0000256" key="7">
    <source>
        <dbReference type="RuleBase" id="RU366073"/>
    </source>
</evidence>
<evidence type="ECO:0000256" key="2">
    <source>
        <dbReference type="ARBA" id="ARBA00022670"/>
    </source>
</evidence>